<comment type="caution">
    <text evidence="2">The sequence shown here is derived from an EMBL/GenBank/DDBJ whole genome shotgun (WGS) entry which is preliminary data.</text>
</comment>
<gene>
    <name evidence="2" type="ORF">CLV27_0940</name>
</gene>
<accession>A0A4R1GFC7</accession>
<dbReference type="Gene3D" id="3.40.50.1010">
    <property type="entry name" value="5'-nuclease"/>
    <property type="match status" value="1"/>
</dbReference>
<dbReference type="GO" id="GO:0004540">
    <property type="term" value="F:RNA nuclease activity"/>
    <property type="evidence" value="ECO:0007669"/>
    <property type="project" value="InterPro"/>
</dbReference>
<dbReference type="Proteomes" id="UP000295777">
    <property type="component" value="Unassembled WGS sequence"/>
</dbReference>
<dbReference type="InterPro" id="IPR021139">
    <property type="entry name" value="NYN"/>
</dbReference>
<dbReference type="InterPro" id="IPR047140">
    <property type="entry name" value="LabA"/>
</dbReference>
<reference evidence="2 3" key="1">
    <citation type="submission" date="2019-03" db="EMBL/GenBank/DDBJ databases">
        <title>Genomic Encyclopedia of Archaeal and Bacterial Type Strains, Phase II (KMG-II): from individual species to whole genera.</title>
        <authorList>
            <person name="Goeker M."/>
        </authorList>
    </citation>
    <scope>NUCLEOTIDE SEQUENCE [LARGE SCALE GENOMIC DNA]</scope>
    <source>
        <strain evidence="2 3">DSM 24425</strain>
    </source>
</reference>
<evidence type="ECO:0000259" key="1">
    <source>
        <dbReference type="Pfam" id="PF01936"/>
    </source>
</evidence>
<evidence type="ECO:0000313" key="2">
    <source>
        <dbReference type="EMBL" id="TCK04509.1"/>
    </source>
</evidence>
<protein>
    <submittedName>
        <fullName evidence="2">Uncharacterized LabA/DUF88 family protein</fullName>
    </submittedName>
</protein>
<dbReference type="Pfam" id="PF01936">
    <property type="entry name" value="NYN"/>
    <property type="match status" value="1"/>
</dbReference>
<evidence type="ECO:0000313" key="3">
    <source>
        <dbReference type="Proteomes" id="UP000295777"/>
    </source>
</evidence>
<proteinExistence type="predicted"/>
<dbReference type="PANTHER" id="PTHR35458">
    <property type="entry name" value="SLR0755 PROTEIN"/>
    <property type="match status" value="1"/>
</dbReference>
<dbReference type="EMBL" id="SMFV01000003">
    <property type="protein sequence ID" value="TCK04509.1"/>
    <property type="molecule type" value="Genomic_DNA"/>
</dbReference>
<name>A0A4R1GFC7_9BACT</name>
<organism evidence="2 3">
    <name type="scientific">Phorcysia thermohydrogeniphila</name>
    <dbReference type="NCBI Taxonomy" id="936138"/>
    <lineage>
        <taxon>Bacteria</taxon>
        <taxon>Pseudomonadati</taxon>
        <taxon>Aquificota</taxon>
        <taxon>Aquificia</taxon>
        <taxon>Desulfurobacteriales</taxon>
        <taxon>Desulfurobacteriaceae</taxon>
        <taxon>Phorcysia</taxon>
    </lineage>
</organism>
<keyword evidence="3" id="KW-1185">Reference proteome</keyword>
<sequence>MKPHDLLARDSMQSHLNVAVFVDMQNIYYGAKNTLRKKVDFKRLLHIGVRGRRLYRAIAYLINLDRVNQDSFIYVLRNLGYEVKLKEPKKFYNWDRVEYKADWDMGIAIDAIAMAENGKIDVVVLMSGDGDFVDLVNFLKAKGIKVEVISFRTITAKELIQAANEYIDLEEMGEYIVLEEKDDEVGDNSSRSFRS</sequence>
<dbReference type="AlphaFoldDB" id="A0A4R1GFC7"/>
<dbReference type="OrthoDB" id="9794137at2"/>
<feature type="domain" description="NYN" evidence="1">
    <location>
        <begin position="17"/>
        <end position="170"/>
    </location>
</feature>
<dbReference type="CDD" id="cd10911">
    <property type="entry name" value="PIN_LabA"/>
    <property type="match status" value="1"/>
</dbReference>
<dbReference type="RefSeq" id="WP_132526668.1">
    <property type="nucleotide sequence ID" value="NZ_SMFV01000003.1"/>
</dbReference>
<dbReference type="PANTHER" id="PTHR35458:SF8">
    <property type="entry name" value="SLR0650 PROTEIN"/>
    <property type="match status" value="1"/>
</dbReference>